<reference evidence="2" key="1">
    <citation type="journal article" date="2018" name="Nat. Microbiol.">
        <title>Leveraging single-cell genomics to expand the fungal tree of life.</title>
        <authorList>
            <person name="Ahrendt S.R."/>
            <person name="Quandt C.A."/>
            <person name="Ciobanu D."/>
            <person name="Clum A."/>
            <person name="Salamov A."/>
            <person name="Andreopoulos B."/>
            <person name="Cheng J.F."/>
            <person name="Woyke T."/>
            <person name="Pelin A."/>
            <person name="Henrissat B."/>
            <person name="Reynolds N.K."/>
            <person name="Benny G.L."/>
            <person name="Smith M.E."/>
            <person name="James T.Y."/>
            <person name="Grigoriev I.V."/>
        </authorList>
    </citation>
    <scope>NUCLEOTIDE SEQUENCE [LARGE SCALE GENOMIC DNA]</scope>
    <source>
        <strain evidence="2">CSF55</strain>
    </source>
</reference>
<protein>
    <submittedName>
        <fullName evidence="1">Uncharacterized protein</fullName>
    </submittedName>
</protein>
<evidence type="ECO:0000313" key="2">
    <source>
        <dbReference type="Proteomes" id="UP000281549"/>
    </source>
</evidence>
<name>A0A4P9YDE2_ROZAC</name>
<accession>A0A4P9YDE2</accession>
<dbReference type="InterPro" id="IPR042859">
    <property type="entry name" value="NOL11"/>
</dbReference>
<dbReference type="AlphaFoldDB" id="A0A4P9YDE2"/>
<evidence type="ECO:0000313" key="1">
    <source>
        <dbReference type="EMBL" id="RKP17357.1"/>
    </source>
</evidence>
<dbReference type="PANTHER" id="PTHR15633">
    <property type="entry name" value="NUCLEOLAR PROTEIN 11"/>
    <property type="match status" value="1"/>
</dbReference>
<dbReference type="Proteomes" id="UP000281549">
    <property type="component" value="Unassembled WGS sequence"/>
</dbReference>
<dbReference type="EMBL" id="ML005880">
    <property type="protein sequence ID" value="RKP17357.1"/>
    <property type="molecule type" value="Genomic_DNA"/>
</dbReference>
<proteinExistence type="predicted"/>
<dbReference type="GO" id="GO:0005730">
    <property type="term" value="C:nucleolus"/>
    <property type="evidence" value="ECO:0007669"/>
    <property type="project" value="TreeGrafter"/>
</dbReference>
<gene>
    <name evidence="1" type="ORF">ROZALSC1DRAFT_24286</name>
</gene>
<dbReference type="PANTHER" id="PTHR15633:SF2">
    <property type="entry name" value="NUCLEOLAR PROTEIN 11"/>
    <property type="match status" value="1"/>
</dbReference>
<dbReference type="GO" id="GO:0030490">
    <property type="term" value="P:maturation of SSU-rRNA"/>
    <property type="evidence" value="ECO:0007669"/>
    <property type="project" value="InterPro"/>
</dbReference>
<dbReference type="GO" id="GO:0003723">
    <property type="term" value="F:RNA binding"/>
    <property type="evidence" value="ECO:0007669"/>
    <property type="project" value="TreeGrafter"/>
</dbReference>
<sequence>MFQEKITAHNFQDKCSITQDLSENSVLVAIDGRGVYRYSVTLTLSINGVILVSLDSVTVQSANLDRKPLSVLNAGDNLVLIIFSDEIALYNLKFEKLSSVAHQFSTIMYTSSIQGDILIGNKSEKSCDLLKFSVENYSIQKPKCFKLNASTRSIACKGNEVYALTLNSLKKYKMGADMIMIEEWKGSYDDVLIVDENCIILKQKDTFIGMDFIYKRKVDEIELEKVSGAYFVLNNKLICTVGGELVIIQLQILKPSLLSALGSMVKTPTITSCLIGDTEGTNAAEVYSILQPNAPLSKVEQVVSNPKFGEIIDVNVVSTLLNNLTISEKIPHKIMKHVMKTGLVTSWTCQDLLEKALKGKDWKLLISILKYVNDLTEEDLFKIIIAVLDSRNDSSLTKKKVDMIMSMAFSRSVSEASAVKSMRHLKEEHFDYLFQFLVNMMKQYSNSLDLKIVNYPSLDQITQWLTIIIDSHITDLILKEKYSKEIMNLLEVIYEEKKFCQSLLKFKGEIAHISKEYEKVVVIPNYSTEYIVL</sequence>
<organism evidence="1 2">
    <name type="scientific">Rozella allomycis (strain CSF55)</name>
    <dbReference type="NCBI Taxonomy" id="988480"/>
    <lineage>
        <taxon>Eukaryota</taxon>
        <taxon>Fungi</taxon>
        <taxon>Fungi incertae sedis</taxon>
        <taxon>Cryptomycota</taxon>
        <taxon>Cryptomycota incertae sedis</taxon>
        <taxon>Rozella</taxon>
    </lineage>
</organism>